<feature type="compositionally biased region" description="Low complexity" evidence="1">
    <location>
        <begin position="173"/>
        <end position="186"/>
    </location>
</feature>
<sequence length="351" mass="35020">MADERYEWLDRDAAERLLRGEPVEVADERARTEAARLAATLDSAARNPGYGYDDGELPGEAAAMAAYRKARAESSAAAGTSLGTVRVTRSGRGTRPARGVGFARPVRFGIAAAFAGCAIGGVAVAAGSGVLPTFGDERPTPASSVSAAATPGPLTSPSPSGGDAGAAPPPPGATGTPPGLPPVTGSATPSPGDAGVSTPGLPAGDGAASPGGEDPSKNTDLYRRSVEACRDWRSGRIDPDRKRRLESAARGAERVERFCDELLGGGAGDGGSPGGEGGNEGDDREEDDGNGQDGGKNSGGSGGDRDSGSSEDAPQLVPDTPQVSYSLVPDPVVTPWSPGSDSLAGATTRAL</sequence>
<evidence type="ECO:0000313" key="2">
    <source>
        <dbReference type="EMBL" id="MEV4679512.1"/>
    </source>
</evidence>
<comment type="caution">
    <text evidence="2">The sequence shown here is derived from an EMBL/GenBank/DDBJ whole genome shotgun (WGS) entry which is preliminary data.</text>
</comment>
<dbReference type="RefSeq" id="WP_364586833.1">
    <property type="nucleotide sequence ID" value="NZ_JBFAQK010000001.1"/>
</dbReference>
<feature type="compositionally biased region" description="Gly residues" evidence="1">
    <location>
        <begin position="263"/>
        <end position="278"/>
    </location>
</feature>
<organism evidence="2 3">
    <name type="scientific">Streptomyces kurssanovii</name>
    <dbReference type="NCBI Taxonomy" id="67312"/>
    <lineage>
        <taxon>Bacteria</taxon>
        <taxon>Bacillati</taxon>
        <taxon>Actinomycetota</taxon>
        <taxon>Actinomycetes</taxon>
        <taxon>Kitasatosporales</taxon>
        <taxon>Streptomycetaceae</taxon>
        <taxon>Streptomyces</taxon>
    </lineage>
</organism>
<evidence type="ECO:0000256" key="1">
    <source>
        <dbReference type="SAM" id="MobiDB-lite"/>
    </source>
</evidence>
<reference evidence="2 3" key="1">
    <citation type="submission" date="2024-06" db="EMBL/GenBank/DDBJ databases">
        <title>The Natural Products Discovery Center: Release of the First 8490 Sequenced Strains for Exploring Actinobacteria Biosynthetic Diversity.</title>
        <authorList>
            <person name="Kalkreuter E."/>
            <person name="Kautsar S.A."/>
            <person name="Yang D."/>
            <person name="Bader C.D."/>
            <person name="Teijaro C.N."/>
            <person name="Fluegel L."/>
            <person name="Davis C.M."/>
            <person name="Simpson J.R."/>
            <person name="Lauterbach L."/>
            <person name="Steele A.D."/>
            <person name="Gui C."/>
            <person name="Meng S."/>
            <person name="Li G."/>
            <person name="Viehrig K."/>
            <person name="Ye F."/>
            <person name="Su P."/>
            <person name="Kiefer A.F."/>
            <person name="Nichols A."/>
            <person name="Cepeda A.J."/>
            <person name="Yan W."/>
            <person name="Fan B."/>
            <person name="Jiang Y."/>
            <person name="Adhikari A."/>
            <person name="Zheng C.-J."/>
            <person name="Schuster L."/>
            <person name="Cowan T.M."/>
            <person name="Smanski M.J."/>
            <person name="Chevrette M.G."/>
            <person name="De Carvalho L.P.S."/>
            <person name="Shen B."/>
        </authorList>
    </citation>
    <scope>NUCLEOTIDE SEQUENCE [LARGE SCALE GENOMIC DNA]</scope>
    <source>
        <strain evidence="2 3">NPDC049344</strain>
    </source>
</reference>
<feature type="region of interest" description="Disordered" evidence="1">
    <location>
        <begin position="137"/>
        <end position="351"/>
    </location>
</feature>
<evidence type="ECO:0008006" key="4">
    <source>
        <dbReference type="Google" id="ProtNLM"/>
    </source>
</evidence>
<keyword evidence="3" id="KW-1185">Reference proteome</keyword>
<feature type="compositionally biased region" description="Gly residues" evidence="1">
    <location>
        <begin position="291"/>
        <end position="302"/>
    </location>
</feature>
<feature type="compositionally biased region" description="Acidic residues" evidence="1">
    <location>
        <begin position="279"/>
        <end position="290"/>
    </location>
</feature>
<feature type="compositionally biased region" description="Low complexity" evidence="1">
    <location>
        <begin position="140"/>
        <end position="161"/>
    </location>
</feature>
<dbReference type="Proteomes" id="UP001552521">
    <property type="component" value="Unassembled WGS sequence"/>
</dbReference>
<proteinExistence type="predicted"/>
<gene>
    <name evidence="2" type="ORF">AB0K36_01750</name>
</gene>
<feature type="compositionally biased region" description="Basic and acidic residues" evidence="1">
    <location>
        <begin position="214"/>
        <end position="260"/>
    </location>
</feature>
<name>A0ABV3HLT1_9ACTN</name>
<evidence type="ECO:0000313" key="3">
    <source>
        <dbReference type="Proteomes" id="UP001552521"/>
    </source>
</evidence>
<accession>A0ABV3HLT1</accession>
<dbReference type="EMBL" id="JBFAQK010000001">
    <property type="protein sequence ID" value="MEV4679512.1"/>
    <property type="molecule type" value="Genomic_DNA"/>
</dbReference>
<protein>
    <recommendedName>
        <fullName evidence="4">Extensin</fullName>
    </recommendedName>
</protein>